<evidence type="ECO:0000313" key="5">
    <source>
        <dbReference type="EMBL" id="PKZ16613.1"/>
    </source>
</evidence>
<dbReference type="InterPro" id="IPR051782">
    <property type="entry name" value="ABC_Transporter_VariousFunc"/>
</dbReference>
<dbReference type="PROSITE" id="PS50893">
    <property type="entry name" value="ABC_TRANSPORTER_2"/>
    <property type="match status" value="1"/>
</dbReference>
<comment type="caution">
    <text evidence="5">The sequence shown here is derived from an EMBL/GenBank/DDBJ whole genome shotgun (WGS) entry which is preliminary data.</text>
</comment>
<dbReference type="PANTHER" id="PTHR42939">
    <property type="entry name" value="ABC TRANSPORTER ATP-BINDING PROTEIN ALBC-RELATED"/>
    <property type="match status" value="1"/>
</dbReference>
<keyword evidence="3 5" id="KW-0067">ATP-binding</keyword>
<dbReference type="Pfam" id="PF00005">
    <property type="entry name" value="ABC_tran"/>
    <property type="match status" value="1"/>
</dbReference>
<dbReference type="InterPro" id="IPR027417">
    <property type="entry name" value="P-loop_NTPase"/>
</dbReference>
<dbReference type="CDD" id="cd03230">
    <property type="entry name" value="ABC_DR_subfamily_A"/>
    <property type="match status" value="1"/>
</dbReference>
<evidence type="ECO:0000313" key="6">
    <source>
        <dbReference type="Proteomes" id="UP000234335"/>
    </source>
</evidence>
<dbReference type="PANTHER" id="PTHR42939:SF1">
    <property type="entry name" value="ABC TRANSPORTER ATP-BINDING PROTEIN ALBC-RELATED"/>
    <property type="match status" value="1"/>
</dbReference>
<evidence type="ECO:0000256" key="2">
    <source>
        <dbReference type="ARBA" id="ARBA00022741"/>
    </source>
</evidence>
<feature type="domain" description="ABC transporter" evidence="4">
    <location>
        <begin position="5"/>
        <end position="227"/>
    </location>
</feature>
<dbReference type="SUPFAM" id="SSF52540">
    <property type="entry name" value="P-loop containing nucleoside triphosphate hydrolases"/>
    <property type="match status" value="1"/>
</dbReference>
<proteinExistence type="predicted"/>
<dbReference type="InterPro" id="IPR003439">
    <property type="entry name" value="ABC_transporter-like_ATP-bd"/>
</dbReference>
<dbReference type="Gene3D" id="3.40.50.300">
    <property type="entry name" value="P-loop containing nucleotide triphosphate hydrolases"/>
    <property type="match status" value="1"/>
</dbReference>
<dbReference type="Proteomes" id="UP000234335">
    <property type="component" value="Unassembled WGS sequence"/>
</dbReference>
<evidence type="ECO:0000256" key="3">
    <source>
        <dbReference type="ARBA" id="ARBA00022840"/>
    </source>
</evidence>
<dbReference type="AlphaFoldDB" id="A0A2I1M8Z8"/>
<keyword evidence="2" id="KW-0547">Nucleotide-binding</keyword>
<dbReference type="GO" id="GO:0005524">
    <property type="term" value="F:ATP binding"/>
    <property type="evidence" value="ECO:0007669"/>
    <property type="project" value="UniProtKB-KW"/>
</dbReference>
<organism evidence="5 6">
    <name type="scientific">Anaerococcus octavius</name>
    <dbReference type="NCBI Taxonomy" id="54007"/>
    <lineage>
        <taxon>Bacteria</taxon>
        <taxon>Bacillati</taxon>
        <taxon>Bacillota</taxon>
        <taxon>Tissierellia</taxon>
        <taxon>Tissierellales</taxon>
        <taxon>Peptoniphilaceae</taxon>
        <taxon>Anaerococcus</taxon>
    </lineage>
</organism>
<dbReference type="InterPro" id="IPR003593">
    <property type="entry name" value="AAA+_ATPase"/>
</dbReference>
<protein>
    <submittedName>
        <fullName evidence="5">Multidrug ABC transporter ATP-binding protein</fullName>
    </submittedName>
</protein>
<keyword evidence="6" id="KW-1185">Reference proteome</keyword>
<evidence type="ECO:0000256" key="1">
    <source>
        <dbReference type="ARBA" id="ARBA00022448"/>
    </source>
</evidence>
<dbReference type="RefSeq" id="WP_101540274.1">
    <property type="nucleotide sequence ID" value="NZ_PKGS01000003.1"/>
</dbReference>
<accession>A0A2I1M8Z8</accession>
<gene>
    <name evidence="5" type="ORF">CYJ34_05285</name>
</gene>
<dbReference type="EMBL" id="PKGS01000003">
    <property type="protein sequence ID" value="PKZ16613.1"/>
    <property type="molecule type" value="Genomic_DNA"/>
</dbReference>
<sequence length="232" mass="26161">MDKVIEIKSFTKKYGDLIALDDISIKIRPGKITGLMGPNASGKTTFLKAIAGFIRPDSGEILFDDKKANLIDKNKIAYLPDEEFIYENQSIKEIKDVYVDFFADFDREMFDKILDYFHLASKTKIKSLSKGDYKKMGLALNLSRDADIFLFDEPLDGVDPISTAKVIDLIIDKIEKGKTFIISTHQIATIENLFDDVIFLSNGAIHDSGNANSIRNDNSMDLADYYDEIYLG</sequence>
<name>A0A2I1M8Z8_9FIRM</name>
<reference evidence="5 6" key="1">
    <citation type="submission" date="2017-12" db="EMBL/GenBank/DDBJ databases">
        <title>Phylogenetic diversity of female urinary microbiome.</title>
        <authorList>
            <person name="Thomas-White K."/>
            <person name="Wolfe A.J."/>
        </authorList>
    </citation>
    <scope>NUCLEOTIDE SEQUENCE [LARGE SCALE GENOMIC DNA]</scope>
    <source>
        <strain evidence="5 6">UMB0119</strain>
    </source>
</reference>
<evidence type="ECO:0000259" key="4">
    <source>
        <dbReference type="PROSITE" id="PS50893"/>
    </source>
</evidence>
<keyword evidence="1" id="KW-0813">Transport</keyword>
<dbReference type="GO" id="GO:0016887">
    <property type="term" value="F:ATP hydrolysis activity"/>
    <property type="evidence" value="ECO:0007669"/>
    <property type="project" value="InterPro"/>
</dbReference>
<dbReference type="SMART" id="SM00382">
    <property type="entry name" value="AAA"/>
    <property type="match status" value="1"/>
</dbReference>